<dbReference type="GO" id="GO:0008143">
    <property type="term" value="F:poly(A) binding"/>
    <property type="evidence" value="ECO:0000318"/>
    <property type="project" value="GO_Central"/>
</dbReference>
<dbReference type="InterPro" id="IPR012677">
    <property type="entry name" value="Nucleotide-bd_a/b_plait_sf"/>
</dbReference>
<name>T1EKM4_HELRO</name>
<dbReference type="Gene3D" id="3.30.70.330">
    <property type="match status" value="1"/>
</dbReference>
<dbReference type="CDD" id="cd12306">
    <property type="entry name" value="RRM_II_PABPs"/>
    <property type="match status" value="1"/>
</dbReference>
<keyword evidence="6" id="KW-1185">Reference proteome</keyword>
<dbReference type="GO" id="GO:0005634">
    <property type="term" value="C:nucleus"/>
    <property type="evidence" value="ECO:0000318"/>
    <property type="project" value="GO_Central"/>
</dbReference>
<protein>
    <recommendedName>
        <fullName evidence="3">RRM domain-containing protein</fullName>
    </recommendedName>
</protein>
<reference evidence="6" key="1">
    <citation type="submission" date="2012-12" db="EMBL/GenBank/DDBJ databases">
        <authorList>
            <person name="Hellsten U."/>
            <person name="Grimwood J."/>
            <person name="Chapman J.A."/>
            <person name="Shapiro H."/>
            <person name="Aerts A."/>
            <person name="Otillar R.P."/>
            <person name="Terry A.Y."/>
            <person name="Boore J.L."/>
            <person name="Simakov O."/>
            <person name="Marletaz F."/>
            <person name="Cho S.-J."/>
            <person name="Edsinger-Gonzales E."/>
            <person name="Havlak P."/>
            <person name="Kuo D.-H."/>
            <person name="Larsson T."/>
            <person name="Lv J."/>
            <person name="Arendt D."/>
            <person name="Savage R."/>
            <person name="Osoegawa K."/>
            <person name="de Jong P."/>
            <person name="Lindberg D.R."/>
            <person name="Seaver E.C."/>
            <person name="Weisblat D.A."/>
            <person name="Putnam N.H."/>
            <person name="Grigoriev I.V."/>
            <person name="Rokhsar D.S."/>
        </authorList>
    </citation>
    <scope>NUCLEOTIDE SEQUENCE</scope>
</reference>
<dbReference type="InParanoid" id="T1EKM4"/>
<dbReference type="EMBL" id="KB096676">
    <property type="protein sequence ID" value="ESO03154.1"/>
    <property type="molecule type" value="Genomic_DNA"/>
</dbReference>
<dbReference type="PANTHER" id="PTHR23236:SF12">
    <property type="entry name" value="EUKARYOTIC INITIATION FACTOR 4B-RELATED"/>
    <property type="match status" value="1"/>
</dbReference>
<dbReference type="PROSITE" id="PS50102">
    <property type="entry name" value="RRM"/>
    <property type="match status" value="1"/>
</dbReference>
<proteinExistence type="predicted"/>
<dbReference type="SMART" id="SM00360">
    <property type="entry name" value="RRM"/>
    <property type="match status" value="1"/>
</dbReference>
<dbReference type="EnsemblMetazoa" id="HelroT151879">
    <property type="protein sequence ID" value="HelroP151879"/>
    <property type="gene ID" value="HelroG151879"/>
</dbReference>
<dbReference type="STRING" id="6412.T1EKM4"/>
<evidence type="ECO:0000256" key="2">
    <source>
        <dbReference type="PROSITE-ProRule" id="PRU00176"/>
    </source>
</evidence>
<evidence type="ECO:0000313" key="5">
    <source>
        <dbReference type="EnsemblMetazoa" id="HelroP151879"/>
    </source>
</evidence>
<dbReference type="OrthoDB" id="4726at2759"/>
<accession>T1EKM4</accession>
<dbReference type="RefSeq" id="XP_009018847.1">
    <property type="nucleotide sequence ID" value="XM_009020599.1"/>
</dbReference>
<dbReference type="Proteomes" id="UP000015101">
    <property type="component" value="Unassembled WGS sequence"/>
</dbReference>
<dbReference type="AlphaFoldDB" id="T1EKM4"/>
<dbReference type="PANTHER" id="PTHR23236">
    <property type="entry name" value="EUKARYOTIC TRANSLATION INITIATION FACTOR 4B/4H"/>
    <property type="match status" value="1"/>
</dbReference>
<dbReference type="Pfam" id="PF00076">
    <property type="entry name" value="RRM_1"/>
    <property type="match status" value="1"/>
</dbReference>
<evidence type="ECO:0000313" key="4">
    <source>
        <dbReference type="EMBL" id="ESO03154.1"/>
    </source>
</evidence>
<gene>
    <name evidence="5" type="primary">20197124</name>
    <name evidence="4" type="ORF">HELRODRAFT_151879</name>
</gene>
<reference evidence="5" key="3">
    <citation type="submission" date="2015-06" db="UniProtKB">
        <authorList>
            <consortium name="EnsemblMetazoa"/>
        </authorList>
    </citation>
    <scope>IDENTIFICATION</scope>
</reference>
<dbReference type="GeneID" id="20197124"/>
<keyword evidence="1 2" id="KW-0694">RNA-binding</keyword>
<organism evidence="5 6">
    <name type="scientific">Helobdella robusta</name>
    <name type="common">Californian leech</name>
    <dbReference type="NCBI Taxonomy" id="6412"/>
    <lineage>
        <taxon>Eukaryota</taxon>
        <taxon>Metazoa</taxon>
        <taxon>Spiralia</taxon>
        <taxon>Lophotrochozoa</taxon>
        <taxon>Annelida</taxon>
        <taxon>Clitellata</taxon>
        <taxon>Hirudinea</taxon>
        <taxon>Rhynchobdellida</taxon>
        <taxon>Glossiphoniidae</taxon>
        <taxon>Helobdella</taxon>
    </lineage>
</organism>
<dbReference type="InterPro" id="IPR000504">
    <property type="entry name" value="RRM_dom"/>
</dbReference>
<dbReference type="HOGENOM" id="CLU_012062_23_6_1"/>
<dbReference type="KEGG" id="hro:HELRODRAFT_151879"/>
<sequence>KVDQTFEKLKDSKNKMLSKLKVLKTLEKNIVSSPLGVHERSIFIENVELNTTVNELKLHFKACGPIVRATIISDKLTGQPKGYAYMEFWNKSSIDLAMTLNGSFLRGRTIKVMCKRPNKHQLTTTTK</sequence>
<dbReference type="EMBL" id="AMQM01004798">
    <property type="status" value="NOT_ANNOTATED_CDS"/>
    <property type="molecule type" value="Genomic_DNA"/>
</dbReference>
<feature type="domain" description="RRM" evidence="3">
    <location>
        <begin position="40"/>
        <end position="117"/>
    </location>
</feature>
<evidence type="ECO:0000256" key="1">
    <source>
        <dbReference type="ARBA" id="ARBA00022884"/>
    </source>
</evidence>
<dbReference type="eggNOG" id="KOG4209">
    <property type="taxonomic scope" value="Eukaryota"/>
</dbReference>
<dbReference type="SUPFAM" id="SSF54928">
    <property type="entry name" value="RNA-binding domain, RBD"/>
    <property type="match status" value="1"/>
</dbReference>
<evidence type="ECO:0000259" key="3">
    <source>
        <dbReference type="PROSITE" id="PS50102"/>
    </source>
</evidence>
<evidence type="ECO:0000313" key="6">
    <source>
        <dbReference type="Proteomes" id="UP000015101"/>
    </source>
</evidence>
<dbReference type="InterPro" id="IPR035979">
    <property type="entry name" value="RBD_domain_sf"/>
</dbReference>
<reference evidence="4 6" key="2">
    <citation type="journal article" date="2013" name="Nature">
        <title>Insights into bilaterian evolution from three spiralian genomes.</title>
        <authorList>
            <person name="Simakov O."/>
            <person name="Marletaz F."/>
            <person name="Cho S.J."/>
            <person name="Edsinger-Gonzales E."/>
            <person name="Havlak P."/>
            <person name="Hellsten U."/>
            <person name="Kuo D.H."/>
            <person name="Larsson T."/>
            <person name="Lv J."/>
            <person name="Arendt D."/>
            <person name="Savage R."/>
            <person name="Osoegawa K."/>
            <person name="de Jong P."/>
            <person name="Grimwood J."/>
            <person name="Chapman J.A."/>
            <person name="Shapiro H."/>
            <person name="Aerts A."/>
            <person name="Otillar R.P."/>
            <person name="Terry A.Y."/>
            <person name="Boore J.L."/>
            <person name="Grigoriev I.V."/>
            <person name="Lindberg D.R."/>
            <person name="Seaver E.C."/>
            <person name="Weisblat D.A."/>
            <person name="Putnam N.H."/>
            <person name="Rokhsar D.S."/>
        </authorList>
    </citation>
    <scope>NUCLEOTIDE SEQUENCE</scope>
</reference>
<dbReference type="CTD" id="20197124"/>